<accession>A0ACA9K6F4</accession>
<proteinExistence type="predicted"/>
<evidence type="ECO:0000313" key="2">
    <source>
        <dbReference type="Proteomes" id="UP000789525"/>
    </source>
</evidence>
<dbReference type="Proteomes" id="UP000789525">
    <property type="component" value="Unassembled WGS sequence"/>
</dbReference>
<dbReference type="EMBL" id="CAJVPT010000974">
    <property type="protein sequence ID" value="CAG8454135.1"/>
    <property type="molecule type" value="Genomic_DNA"/>
</dbReference>
<organism evidence="1 2">
    <name type="scientific">Acaulospora colombiana</name>
    <dbReference type="NCBI Taxonomy" id="27376"/>
    <lineage>
        <taxon>Eukaryota</taxon>
        <taxon>Fungi</taxon>
        <taxon>Fungi incertae sedis</taxon>
        <taxon>Mucoromycota</taxon>
        <taxon>Glomeromycotina</taxon>
        <taxon>Glomeromycetes</taxon>
        <taxon>Diversisporales</taxon>
        <taxon>Acaulosporaceae</taxon>
        <taxon>Acaulospora</taxon>
    </lineage>
</organism>
<keyword evidence="2" id="KW-1185">Reference proteome</keyword>
<evidence type="ECO:0000313" key="1">
    <source>
        <dbReference type="EMBL" id="CAG8454135.1"/>
    </source>
</evidence>
<comment type="caution">
    <text evidence="1">The sequence shown here is derived from an EMBL/GenBank/DDBJ whole genome shotgun (WGS) entry which is preliminary data.</text>
</comment>
<reference evidence="1" key="1">
    <citation type="submission" date="2021-06" db="EMBL/GenBank/DDBJ databases">
        <authorList>
            <person name="Kallberg Y."/>
            <person name="Tangrot J."/>
            <person name="Rosling A."/>
        </authorList>
    </citation>
    <scope>NUCLEOTIDE SEQUENCE</scope>
    <source>
        <strain evidence="1">CL356</strain>
    </source>
</reference>
<protein>
    <submittedName>
        <fullName evidence="1">10532_t:CDS:1</fullName>
    </submittedName>
</protein>
<name>A0ACA9K6F4_9GLOM</name>
<gene>
    <name evidence="1" type="ORF">ACOLOM_LOCUS893</name>
</gene>
<sequence length="1984" mass="219870">MSEQIMASPWVLQTESVAGLRLFRISNGLISRNKQQQMGVDPAYFSWALMDNAAKIAKEFSASKLALFNAPGGHADILDAKQVLGGAFDNLIKSGKVKAGSSTACILSLSKVSGILNAASLGDSAYLLIRNGQLLYESPSQQHFFNCPYQLTIVPDHYPNQKLYFKDKPSDAYQASHQLQDGDVILLATDGFFDNVFAEEAVTIVNKELQDVTSRDYEELRLHVRRLSRRLTDTARKYSLDPRRVSPFSQSARKSGESRTGGCDADPSALADYVVALLQQDKSNQDLRQLCIDQLDDFLKEETEPFVERLFESLVTKEYLGETGVIPGIQTKQEQSPTLNALPVPIDNNNSVVSQDHPAEKNENQISKIGVRKREESEGSDDDEDRNYKHRERSSDNNRDDYRRYGDRSALTNREDERDSKNKRFRSEGIPTGPAAGASQYSSNYSDDRAFKRRRDENDEDFRSNKMPRNNLLGSGQNLPGTGNGYVAGNGMDAGEKGYCMRGDLCPFDHGVDRIVVDDVPLNRPFDSIIPMTATPLAGPVGMMGGGVSSRPPFFMGNAGMRNQYDLDPGFSQPPRAMTPTADAYDPERATLSRPDELLSPTLIEQKEGEIQGASEVTAAEATNTPLAPSPTIPHFLDSGIAQPARGTSFRGRGRARGGRAGFNVNSRFGGSTKQNATLVVENIPNEVCNLDKVNEFFKKFGTIVNINVDIHHHKAIIQFNNQSDAYKAYNSPEPIFDNRFVKVYWHKEKEDHQVSNPPVTKPTTALPKPETQIAENPVQPSPEKIKEAEEKAKKQKEGLKAMLEIQKQREQLINRQIEEQKKLMELARKKNVNTKNREEVLKVLSKVGEDIKNDTNVITRKPILTGGISTKNLLEEKEREQLDRELDMLSKINETSTANESVISSAAAQTANSESGNSEHCCIVFICSKLPVQVPSARLPRTVAEVVLFTIAAGLAPFGPESAALKDVPAGSGDALRSYFQQFGEVESVTIADETKSAIVHFKNRYDAEQGSNVPNVGTVQMTWHTETSSNARSSEEVSSSITNPADDSTTENVVKESHVTVTPNFKADDDEDDERERRRASVSQAYKLPLGQERSGLRPGGKKADASYYNLNNSSTSSIGRKKKNFGEIIEIGKPTEFEHGIHVEYNTESGKFLGLPDVWVNALPSDEILNTKYLNPNLVPSPGSFDIHKSSELSDEGIGQPYNFKHEVHVAVNDNGLEGLPSEWKKILSSIDTAEDVSKKKTNRKSRQNQLNNHRPTSLYPSNSRQNGQIDSVLSNVPTRKSSKNFSNGGPRKAQNRNDKSHKDNLDSPSSLSKDPGISSSNKDNGMSLLKRLVTPPKGSITSFPNERPTSPTPPLHERATSPIPRESVNSDLRGRAASPTPSNPISSPTIREPTSPSREKTTSPVPPPRDYSRVPKVSTTTNQIRPTSPLSGRSNNDQICSQIVEPFPDISERTFPNHKHQNTPIQCSGRKNSDTALLVPRESAESKHNKASSISEMPMRQASDSPSASLKNDENASQIIRDDRASSSLHGKSYDGILTQDNSRTSANWNVGTLTEHKTPNSKQQSFYNRAISGNGVIGGNATDHHISLPILLPSMDNSLPKTKSSRFSEGSQFLNQISSVPNPSSQPNKQQKQIDLSHVANTVVDPDSLPSEICHLADLIDPRDPTHIYDNLIQIAEGESGNMYSAIQKSSQETVAIKIIPFTSVEKLKSIKNELDLMKSSQHPNIVIMECMEVSLADIIGMHEDGPRLNEFQIARVARESLKALVYLHGLQIIHRDVRSDNILLNAQGDIKLADFGYSVQLTEKESRRKSIIGTPYWMAPEVIKSLPYDTKVDVWSLGVLLMEMAEGNPPYMDEEPLEAIKKIANNGVPGLKDSEQWSDTFKDFLALCTEIDSSKRKTAAEMIEHPFVEHVSVPKDFQQMLDEFRRQEMDEGVEDDSIEYQSMQVDHQANKIENFSIIDDDAFFYINSITNNWQNTDI</sequence>